<keyword evidence="3" id="KW-0479">Metal-binding</keyword>
<evidence type="ECO:0000313" key="6">
    <source>
        <dbReference type="Proteomes" id="UP001146430"/>
    </source>
</evidence>
<comment type="cofactor">
    <cofactor evidence="3">
        <name>Mg(2+)</name>
        <dbReference type="ChEBI" id="CHEBI:18420"/>
    </cofactor>
</comment>
<comment type="similarity">
    <text evidence="3">Belongs to the trehalose phosphatase family.</text>
</comment>
<evidence type="ECO:0000256" key="2">
    <source>
        <dbReference type="ARBA" id="ARBA00024179"/>
    </source>
</evidence>
<reference evidence="4" key="1">
    <citation type="submission" date="2022-02" db="EMBL/GenBank/DDBJ databases">
        <title>Corynebacterium sp. from urogenital microbiome.</title>
        <authorList>
            <person name="Cappelli E.A."/>
            <person name="Ribeiro T.G."/>
            <person name="Peixe L."/>
        </authorList>
    </citation>
    <scope>NUCLEOTIDE SEQUENCE</scope>
    <source>
        <strain evidence="4">C8Ua_181</strain>
    </source>
</reference>
<dbReference type="InterPro" id="IPR036412">
    <property type="entry name" value="HAD-like_sf"/>
</dbReference>
<keyword evidence="3" id="KW-0460">Magnesium</keyword>
<dbReference type="PANTHER" id="PTHR43768">
    <property type="entry name" value="TREHALOSE 6-PHOSPHATE PHOSPHATASE"/>
    <property type="match status" value="1"/>
</dbReference>
<evidence type="ECO:0000313" key="4">
    <source>
        <dbReference type="EMBL" id="MCZ9307730.1"/>
    </source>
</evidence>
<dbReference type="RefSeq" id="WP_269946848.1">
    <property type="nucleotide sequence ID" value="NZ_JAKMUU010000006.1"/>
</dbReference>
<dbReference type="InterPro" id="IPR023214">
    <property type="entry name" value="HAD_sf"/>
</dbReference>
<name>A0A9X3RSQ3_9CORY</name>
<comment type="function">
    <text evidence="2 3">Removes the phosphate from trehalose 6-phosphate to produce free trehalose.</text>
</comment>
<dbReference type="GO" id="GO:0046872">
    <property type="term" value="F:metal ion binding"/>
    <property type="evidence" value="ECO:0007669"/>
    <property type="project" value="UniProtKB-KW"/>
</dbReference>
<comment type="caution">
    <text evidence="4">The sequence shown here is derived from an EMBL/GenBank/DDBJ whole genome shotgun (WGS) entry which is preliminary data.</text>
</comment>
<comment type="catalytic activity">
    <reaction evidence="3">
        <text>alpha,alpha-trehalose 6-phosphate + H2O = alpha,alpha-trehalose + phosphate</text>
        <dbReference type="Rhea" id="RHEA:23420"/>
        <dbReference type="ChEBI" id="CHEBI:15377"/>
        <dbReference type="ChEBI" id="CHEBI:16551"/>
        <dbReference type="ChEBI" id="CHEBI:43474"/>
        <dbReference type="ChEBI" id="CHEBI:58429"/>
        <dbReference type="EC" id="3.1.3.12"/>
    </reaction>
</comment>
<dbReference type="Gene3D" id="3.40.50.1000">
    <property type="entry name" value="HAD superfamily/HAD-like"/>
    <property type="match status" value="1"/>
</dbReference>
<dbReference type="InterPro" id="IPR044651">
    <property type="entry name" value="OTSB-like"/>
</dbReference>
<dbReference type="GO" id="GO:0004805">
    <property type="term" value="F:trehalose-phosphatase activity"/>
    <property type="evidence" value="ECO:0007669"/>
    <property type="project" value="UniProtKB-EC"/>
</dbReference>
<dbReference type="Gene3D" id="3.30.70.1020">
    <property type="entry name" value="Trehalose-6-phosphate phosphatase related protein, domain 2"/>
    <property type="match status" value="1"/>
</dbReference>
<dbReference type="InterPro" id="IPR003337">
    <property type="entry name" value="Trehalose_PPase"/>
</dbReference>
<evidence type="ECO:0000313" key="7">
    <source>
        <dbReference type="Proteomes" id="UP001185631"/>
    </source>
</evidence>
<evidence type="ECO:0000256" key="3">
    <source>
        <dbReference type="RuleBase" id="RU361117"/>
    </source>
</evidence>
<dbReference type="GO" id="GO:0005992">
    <property type="term" value="P:trehalose biosynthetic process"/>
    <property type="evidence" value="ECO:0007669"/>
    <property type="project" value="InterPro"/>
</dbReference>
<dbReference type="AlphaFoldDB" id="A0A9X3RSQ3"/>
<proteinExistence type="inferred from homology"/>
<evidence type="ECO:0000313" key="5">
    <source>
        <dbReference type="EMBL" id="MDV2424522.1"/>
    </source>
</evidence>
<dbReference type="Proteomes" id="UP001185631">
    <property type="component" value="Unassembled WGS sequence"/>
</dbReference>
<dbReference type="EMBL" id="JAVBID010000010">
    <property type="protein sequence ID" value="MDV2424522.1"/>
    <property type="molecule type" value="Genomic_DNA"/>
</dbReference>
<dbReference type="NCBIfam" id="TIGR00685">
    <property type="entry name" value="T6PP"/>
    <property type="match status" value="1"/>
</dbReference>
<comment type="pathway">
    <text evidence="3">Glycan biosynthesis; trehalose biosynthesis.</text>
</comment>
<reference evidence="5 7" key="2">
    <citation type="submission" date="2023-08" db="EMBL/GenBank/DDBJ databases">
        <title>Genomic characterization of the C. tuberculostearicum species complex, a ubiquitous member of the human skin microbiome.</title>
        <authorList>
            <person name="Ahmed N."/>
            <person name="Deming C."/>
            <person name="Conlan S."/>
            <person name="Segre J."/>
        </authorList>
    </citation>
    <scope>NUCLEOTIDE SEQUENCE [LARGE SCALE GENOMIC DNA]</scope>
    <source>
        <strain evidence="5 7">CTNIH19</strain>
    </source>
</reference>
<sequence>MTLSTTIKALAAAEHLAVVSDFDGTLSPFATAIYEVEMNEESLRALDKLAHLPNTTAAVLSGRHLEGLQRVCPLREPVLFGGSHGAESSWENTELTPSMREHLATKEAEIREIMERFPGADIEVKPFQRVLHLRALEDSDPEAAAQAYEAGLALDPGGFPRTAGKSVVEFSATQATKGTWLDQLRERTSATAMVFLGDDVTDEDGFRALHQPPDVGVKVGEGDTAAVVQLADVDAVAHFLTELAAARAAHTGATDATSGTGDSA</sequence>
<dbReference type="Pfam" id="PF02358">
    <property type="entry name" value="Trehalose_PPase"/>
    <property type="match status" value="1"/>
</dbReference>
<accession>A0A9X3RSQ3</accession>
<dbReference type="EC" id="3.1.3.12" evidence="3"/>
<dbReference type="Proteomes" id="UP001146430">
    <property type="component" value="Unassembled WGS sequence"/>
</dbReference>
<organism evidence="4 6">
    <name type="scientific">Corynebacterium curieae</name>
    <dbReference type="NCBI Taxonomy" id="2913500"/>
    <lineage>
        <taxon>Bacteria</taxon>
        <taxon>Bacillati</taxon>
        <taxon>Actinomycetota</taxon>
        <taxon>Actinomycetes</taxon>
        <taxon>Mycobacteriales</taxon>
        <taxon>Corynebacteriaceae</taxon>
        <taxon>Corynebacterium</taxon>
    </lineage>
</organism>
<keyword evidence="7" id="KW-1185">Reference proteome</keyword>
<evidence type="ECO:0000256" key="1">
    <source>
        <dbReference type="ARBA" id="ARBA00022801"/>
    </source>
</evidence>
<keyword evidence="1 3" id="KW-0378">Hydrolase</keyword>
<dbReference type="SUPFAM" id="SSF56784">
    <property type="entry name" value="HAD-like"/>
    <property type="match status" value="1"/>
</dbReference>
<gene>
    <name evidence="4" type="primary">otsB</name>
    <name evidence="4" type="ORF">L8V01_09610</name>
    <name evidence="5" type="ORF">RAE13_08890</name>
</gene>
<dbReference type="PANTHER" id="PTHR43768:SF3">
    <property type="entry name" value="TREHALOSE 6-PHOSPHATE PHOSPHATASE"/>
    <property type="match status" value="1"/>
</dbReference>
<dbReference type="EMBL" id="JAKMUU010000006">
    <property type="protein sequence ID" value="MCZ9307730.1"/>
    <property type="molecule type" value="Genomic_DNA"/>
</dbReference>
<protein>
    <recommendedName>
        <fullName evidence="3">Trehalose 6-phosphate phosphatase</fullName>
        <ecNumber evidence="3">3.1.3.12</ecNumber>
    </recommendedName>
</protein>